<keyword evidence="3" id="KW-1185">Reference proteome</keyword>
<proteinExistence type="predicted"/>
<keyword evidence="1" id="KW-0472">Membrane</keyword>
<sequence>MFSVVLSSRFCDESYMLPLCFVYSCCLLLLSFPTGKRVVKPSKMTSKGLPAGMLIAVWGWLRKMELLLQVEAATGVTFFRIMCVRS</sequence>
<protein>
    <submittedName>
        <fullName evidence="2">Uncharacterized protein</fullName>
    </submittedName>
</protein>
<name>A0AAV0RRY9_9ROSI</name>
<dbReference type="AlphaFoldDB" id="A0AAV0RRY9"/>
<dbReference type="Proteomes" id="UP001154282">
    <property type="component" value="Unassembled WGS sequence"/>
</dbReference>
<keyword evidence="1" id="KW-0812">Transmembrane</keyword>
<evidence type="ECO:0000256" key="1">
    <source>
        <dbReference type="SAM" id="Phobius"/>
    </source>
</evidence>
<accession>A0AAV0RRY9</accession>
<comment type="caution">
    <text evidence="2">The sequence shown here is derived from an EMBL/GenBank/DDBJ whole genome shotgun (WGS) entry which is preliminary data.</text>
</comment>
<organism evidence="2 3">
    <name type="scientific">Linum tenue</name>
    <dbReference type="NCBI Taxonomy" id="586396"/>
    <lineage>
        <taxon>Eukaryota</taxon>
        <taxon>Viridiplantae</taxon>
        <taxon>Streptophyta</taxon>
        <taxon>Embryophyta</taxon>
        <taxon>Tracheophyta</taxon>
        <taxon>Spermatophyta</taxon>
        <taxon>Magnoliopsida</taxon>
        <taxon>eudicotyledons</taxon>
        <taxon>Gunneridae</taxon>
        <taxon>Pentapetalae</taxon>
        <taxon>rosids</taxon>
        <taxon>fabids</taxon>
        <taxon>Malpighiales</taxon>
        <taxon>Linaceae</taxon>
        <taxon>Linum</taxon>
    </lineage>
</organism>
<reference evidence="2" key="1">
    <citation type="submission" date="2022-08" db="EMBL/GenBank/DDBJ databases">
        <authorList>
            <person name="Gutierrez-Valencia J."/>
        </authorList>
    </citation>
    <scope>NUCLEOTIDE SEQUENCE</scope>
</reference>
<evidence type="ECO:0000313" key="3">
    <source>
        <dbReference type="Proteomes" id="UP001154282"/>
    </source>
</evidence>
<evidence type="ECO:0000313" key="2">
    <source>
        <dbReference type="EMBL" id="CAI0559122.1"/>
    </source>
</evidence>
<gene>
    <name evidence="2" type="ORF">LITE_LOCUS49065</name>
</gene>
<keyword evidence="1" id="KW-1133">Transmembrane helix</keyword>
<feature type="transmembrane region" description="Helical" evidence="1">
    <location>
        <begin position="15"/>
        <end position="32"/>
    </location>
</feature>
<dbReference type="EMBL" id="CAMGYJ010000011">
    <property type="protein sequence ID" value="CAI0559122.1"/>
    <property type="molecule type" value="Genomic_DNA"/>
</dbReference>